<evidence type="ECO:0000256" key="2">
    <source>
        <dbReference type="ARBA" id="ARBA00022723"/>
    </source>
</evidence>
<evidence type="ECO:0000259" key="5">
    <source>
        <dbReference type="PROSITE" id="PS50802"/>
    </source>
</evidence>
<keyword evidence="2" id="KW-0479">Metal-binding</keyword>
<dbReference type="InterPro" id="IPR003323">
    <property type="entry name" value="OTU_dom"/>
</dbReference>
<dbReference type="AlphaFoldDB" id="A0AAF5DQW6"/>
<evidence type="ECO:0000313" key="7">
    <source>
        <dbReference type="Proteomes" id="UP000035681"/>
    </source>
</evidence>
<dbReference type="PROSITE" id="PS50802">
    <property type="entry name" value="OTU"/>
    <property type="match status" value="1"/>
</dbReference>
<protein>
    <submittedName>
        <fullName evidence="8">Protein yippee-like</fullName>
    </submittedName>
</protein>
<proteinExistence type="inferred from homology"/>
<feature type="domain" description="OTU" evidence="5">
    <location>
        <begin position="261"/>
        <end position="383"/>
    </location>
</feature>
<dbReference type="InterPro" id="IPR038765">
    <property type="entry name" value="Papain-like_cys_pep_sf"/>
</dbReference>
<feature type="domain" description="Yippee" evidence="6">
    <location>
        <begin position="13"/>
        <end position="110"/>
    </location>
</feature>
<dbReference type="SUPFAM" id="SSF54001">
    <property type="entry name" value="Cysteine proteinases"/>
    <property type="match status" value="1"/>
</dbReference>
<feature type="compositionally biased region" description="Polar residues" evidence="4">
    <location>
        <begin position="107"/>
        <end position="123"/>
    </location>
</feature>
<reference evidence="8" key="1">
    <citation type="submission" date="2024-02" db="UniProtKB">
        <authorList>
            <consortium name="WormBaseParasite"/>
        </authorList>
    </citation>
    <scope>IDENTIFICATION</scope>
</reference>
<evidence type="ECO:0000256" key="1">
    <source>
        <dbReference type="ARBA" id="ARBA00005613"/>
    </source>
</evidence>
<dbReference type="WBParaSite" id="TCONS_00017051.p1">
    <property type="protein sequence ID" value="TCONS_00017051.p1"/>
    <property type="gene ID" value="XLOC_011164"/>
</dbReference>
<evidence type="ECO:0000256" key="4">
    <source>
        <dbReference type="SAM" id="MobiDB-lite"/>
    </source>
</evidence>
<keyword evidence="3" id="KW-0862">Zinc</keyword>
<feature type="region of interest" description="Disordered" evidence="4">
    <location>
        <begin position="470"/>
        <end position="496"/>
    </location>
</feature>
<evidence type="ECO:0000259" key="6">
    <source>
        <dbReference type="PROSITE" id="PS51792"/>
    </source>
</evidence>
<keyword evidence="7" id="KW-1185">Reference proteome</keyword>
<organism evidence="7 8">
    <name type="scientific">Strongyloides stercoralis</name>
    <name type="common">Threadworm</name>
    <dbReference type="NCBI Taxonomy" id="6248"/>
    <lineage>
        <taxon>Eukaryota</taxon>
        <taxon>Metazoa</taxon>
        <taxon>Ecdysozoa</taxon>
        <taxon>Nematoda</taxon>
        <taxon>Chromadorea</taxon>
        <taxon>Rhabditida</taxon>
        <taxon>Tylenchina</taxon>
        <taxon>Panagrolaimomorpha</taxon>
        <taxon>Strongyloidoidea</taxon>
        <taxon>Strongyloididae</taxon>
        <taxon>Strongyloides</taxon>
    </lineage>
</organism>
<dbReference type="PANTHER" id="PTHR13848">
    <property type="entry name" value="PROTEIN YIPPEE-LIKE CG15309-RELATED"/>
    <property type="match status" value="1"/>
</dbReference>
<evidence type="ECO:0000313" key="8">
    <source>
        <dbReference type="WBParaSite" id="TCONS_00017051.p1"/>
    </source>
</evidence>
<dbReference type="InterPro" id="IPR004910">
    <property type="entry name" value="Yippee/Mis18/Cereblon"/>
</dbReference>
<dbReference type="GO" id="GO:0046872">
    <property type="term" value="F:metal ion binding"/>
    <property type="evidence" value="ECO:0007669"/>
    <property type="project" value="UniProtKB-KW"/>
</dbReference>
<feature type="region of interest" description="Disordered" evidence="4">
    <location>
        <begin position="107"/>
        <end position="139"/>
    </location>
</feature>
<dbReference type="PROSITE" id="PS51792">
    <property type="entry name" value="YIPPEE"/>
    <property type="match status" value="1"/>
</dbReference>
<dbReference type="Pfam" id="PF02338">
    <property type="entry name" value="OTU"/>
    <property type="match status" value="1"/>
</dbReference>
<name>A0AAF5DQW6_STRER</name>
<dbReference type="Pfam" id="PF03226">
    <property type="entry name" value="Yippee-Mis18"/>
    <property type="match status" value="1"/>
</dbReference>
<dbReference type="InterPro" id="IPR039058">
    <property type="entry name" value="Yippee_fam"/>
</dbReference>
<feature type="compositionally biased region" description="Basic and acidic residues" evidence="4">
    <location>
        <begin position="473"/>
        <end position="494"/>
    </location>
</feature>
<sequence length="582" mass="67561">MGRLFIEHLGGKRMYVCKKCNTYLTNKDQMISNRFTGSTGRAYLFDKVVNLEYSEMQSRNMITGDHFVRDVSCKVCKTKIGWMYEFAFEESQQYKENHVILEKKMTVSGSKSTSNNPHSNGCSSDLKRSKKNKDWQRDTNQSLILDGQLEKAKLGFTNIIKQNKKRVRFSGNEINVNSQLAVSGYISEGNHDKPEIVKRVKSPITSSSIRQLPFVNTPSSSTNVNEIPNSSKNSSSFDINNLPIAPKDCDIYEYIKKYLKLDIYEADADGNCMFRAVSHQLFGTEKMHWQIRQRALDFINANKLEYQHFILTDVDAYIHKQRQNASFGDHPELSAISYIYRRRIEIYTVPMVRPTIIEYEEDYDKEPIRLLFKDTHYDSIYDPSRKLFSIPDVNTLSQNEEMKRKPKIKCLEEQIIDACLKKSEYEAIENEIIKSELKSTEASIDDELIAASVLEESRYNYFVSILNNKNRSKKDNDNKHETEKNDNENNKEIDESTIDIKNNLHNIKSSDNKSKEINLKPSKIKIENNYSIFEPRENPNFLLENDDHHKPVTDFYTSALMSAHNFDEDIDLQEVLMASIQN</sequence>
<dbReference type="InterPro" id="IPR034751">
    <property type="entry name" value="Yippee"/>
</dbReference>
<dbReference type="Gene3D" id="3.90.70.80">
    <property type="match status" value="1"/>
</dbReference>
<dbReference type="Proteomes" id="UP000035681">
    <property type="component" value="Unplaced"/>
</dbReference>
<accession>A0AAF5DQW6</accession>
<comment type="similarity">
    <text evidence="1">Belongs to the yippee family.</text>
</comment>
<evidence type="ECO:0000256" key="3">
    <source>
        <dbReference type="ARBA" id="ARBA00022833"/>
    </source>
</evidence>